<dbReference type="RefSeq" id="WP_062973423.1">
    <property type="nucleotide sequence ID" value="NZ_JAAXOT010000002.1"/>
</dbReference>
<accession>A0A846Y9T1</accession>
<keyword evidence="2" id="KW-1185">Reference proteome</keyword>
<dbReference type="EMBL" id="JAAXOT010000002">
    <property type="protein sequence ID" value="NKY55607.1"/>
    <property type="molecule type" value="Genomic_DNA"/>
</dbReference>
<name>A0A846Y9T1_9NOCA</name>
<organism evidence="1 2">
    <name type="scientific">Nocardia flavorosea</name>
    <dbReference type="NCBI Taxonomy" id="53429"/>
    <lineage>
        <taxon>Bacteria</taxon>
        <taxon>Bacillati</taxon>
        <taxon>Actinomycetota</taxon>
        <taxon>Actinomycetes</taxon>
        <taxon>Mycobacteriales</taxon>
        <taxon>Nocardiaceae</taxon>
        <taxon>Nocardia</taxon>
    </lineage>
</organism>
<reference evidence="1 2" key="1">
    <citation type="submission" date="2020-04" db="EMBL/GenBank/DDBJ databases">
        <title>MicrobeNet Type strains.</title>
        <authorList>
            <person name="Nicholson A.C."/>
        </authorList>
    </citation>
    <scope>NUCLEOTIDE SEQUENCE [LARGE SCALE GENOMIC DNA]</scope>
    <source>
        <strain evidence="1 2">JCM 3332</strain>
    </source>
</reference>
<protein>
    <submittedName>
        <fullName evidence="1">Uncharacterized protein</fullName>
    </submittedName>
</protein>
<dbReference type="Pfam" id="PF19939">
    <property type="entry name" value="DUF6401"/>
    <property type="match status" value="1"/>
</dbReference>
<gene>
    <name evidence="1" type="ORF">HGA15_05400</name>
</gene>
<evidence type="ECO:0000313" key="1">
    <source>
        <dbReference type="EMBL" id="NKY55607.1"/>
    </source>
</evidence>
<proteinExistence type="predicted"/>
<comment type="caution">
    <text evidence="1">The sequence shown here is derived from an EMBL/GenBank/DDBJ whole genome shotgun (WGS) entry which is preliminary data.</text>
</comment>
<dbReference type="AlphaFoldDB" id="A0A846Y9T1"/>
<sequence>MFALGPHLFEISARRFLEGIHRTHGAPALAAAAALPGVSAELDQHAAAVRDILDLGVDSAEQIPATVLLAGYIRGLLSELTEPLTEPTDWATAQWLHMRLAGACLNGSYCVAPAAPKAS</sequence>
<evidence type="ECO:0000313" key="2">
    <source>
        <dbReference type="Proteomes" id="UP000570678"/>
    </source>
</evidence>
<dbReference type="InterPro" id="IPR045647">
    <property type="entry name" value="DUF6401"/>
</dbReference>
<dbReference type="Proteomes" id="UP000570678">
    <property type="component" value="Unassembled WGS sequence"/>
</dbReference>